<keyword evidence="2" id="KW-1185">Reference proteome</keyword>
<accession>A0A3M0MAG6</accession>
<proteinExistence type="predicted"/>
<dbReference type="EMBL" id="QOKZ01000005">
    <property type="protein sequence ID" value="RMC34193.1"/>
    <property type="molecule type" value="Genomic_DNA"/>
</dbReference>
<comment type="caution">
    <text evidence="1">The sequence shown here is derived from an EMBL/GenBank/DDBJ whole genome shotgun (WGS) entry which is preliminary data.</text>
</comment>
<organism evidence="1 2">
    <name type="scientific">Paracoccus alkanivorans</name>
    <dbReference type="NCBI Taxonomy" id="2116655"/>
    <lineage>
        <taxon>Bacteria</taxon>
        <taxon>Pseudomonadati</taxon>
        <taxon>Pseudomonadota</taxon>
        <taxon>Alphaproteobacteria</taxon>
        <taxon>Rhodobacterales</taxon>
        <taxon>Paracoccaceae</taxon>
        <taxon>Paracoccus</taxon>
    </lineage>
</organism>
<dbReference type="AlphaFoldDB" id="A0A3M0MAG6"/>
<protein>
    <recommendedName>
        <fullName evidence="3">Lipoprotein</fullName>
    </recommendedName>
</protein>
<evidence type="ECO:0000313" key="2">
    <source>
        <dbReference type="Proteomes" id="UP000273516"/>
    </source>
</evidence>
<name>A0A3M0MAG6_9RHOB</name>
<gene>
    <name evidence="1" type="ORF">C9E81_13540</name>
</gene>
<evidence type="ECO:0008006" key="3">
    <source>
        <dbReference type="Google" id="ProtNLM"/>
    </source>
</evidence>
<sequence length="108" mass="11356">MKKIALAFAAPLILAACVNPEKVAKTRITDANMTCQQIAQESAQIERLKKEAKKGTGMSAQNVAAVVLFWPAAVGNYMNGQEALEAAHAREAVLAGLGQRKGCNFAAG</sequence>
<evidence type="ECO:0000313" key="1">
    <source>
        <dbReference type="EMBL" id="RMC34193.1"/>
    </source>
</evidence>
<dbReference type="PROSITE" id="PS51257">
    <property type="entry name" value="PROKAR_LIPOPROTEIN"/>
    <property type="match status" value="1"/>
</dbReference>
<reference evidence="1 2" key="1">
    <citation type="submission" date="2018-07" db="EMBL/GenBank/DDBJ databases">
        <authorList>
            <person name="Zhang Y."/>
            <person name="Wang L."/>
            <person name="Ma S."/>
        </authorList>
    </citation>
    <scope>NUCLEOTIDE SEQUENCE [LARGE SCALE GENOMIC DNA]</scope>
    <source>
        <strain evidence="1 2">4-2</strain>
    </source>
</reference>
<dbReference type="OrthoDB" id="6658808at2"/>
<dbReference type="Proteomes" id="UP000273516">
    <property type="component" value="Unassembled WGS sequence"/>
</dbReference>
<dbReference type="RefSeq" id="WP_122112899.1">
    <property type="nucleotide sequence ID" value="NZ_QOKZ01000005.1"/>
</dbReference>